<dbReference type="Pfam" id="PF00892">
    <property type="entry name" value="EamA"/>
    <property type="match status" value="1"/>
</dbReference>
<keyword evidence="2" id="KW-0732">Signal</keyword>
<keyword evidence="1" id="KW-0472">Membrane</keyword>
<keyword evidence="1" id="KW-0812">Transmembrane</keyword>
<name>A0A934IJZ6_9HYPH</name>
<feature type="transmembrane region" description="Helical" evidence="1">
    <location>
        <begin position="35"/>
        <end position="57"/>
    </location>
</feature>
<dbReference type="EMBL" id="JAEKJA010000021">
    <property type="protein sequence ID" value="MBJ3777888.1"/>
    <property type="molecule type" value="Genomic_DNA"/>
</dbReference>
<feature type="transmembrane region" description="Helical" evidence="1">
    <location>
        <begin position="282"/>
        <end position="300"/>
    </location>
</feature>
<feature type="transmembrane region" description="Helical" evidence="1">
    <location>
        <begin position="225"/>
        <end position="247"/>
    </location>
</feature>
<dbReference type="AlphaFoldDB" id="A0A934IJZ6"/>
<dbReference type="InterPro" id="IPR037185">
    <property type="entry name" value="EmrE-like"/>
</dbReference>
<protein>
    <submittedName>
        <fullName evidence="4">EamA family transporter</fullName>
    </submittedName>
</protein>
<evidence type="ECO:0000256" key="2">
    <source>
        <dbReference type="SAM" id="SignalP"/>
    </source>
</evidence>
<comment type="caution">
    <text evidence="4">The sequence shown here is derived from an EMBL/GenBank/DDBJ whole genome shotgun (WGS) entry which is preliminary data.</text>
</comment>
<reference evidence="4" key="1">
    <citation type="submission" date="2020-12" db="EMBL/GenBank/DDBJ databases">
        <title>Bacterial taxonomy.</title>
        <authorList>
            <person name="Pan X."/>
        </authorList>
    </citation>
    <scope>NUCLEOTIDE SEQUENCE</scope>
    <source>
        <strain evidence="4">B2012</strain>
    </source>
</reference>
<dbReference type="PANTHER" id="PTHR22911">
    <property type="entry name" value="ACYL-MALONYL CONDENSING ENZYME-RELATED"/>
    <property type="match status" value="1"/>
</dbReference>
<evidence type="ECO:0000259" key="3">
    <source>
        <dbReference type="Pfam" id="PF00892"/>
    </source>
</evidence>
<feature type="transmembrane region" description="Helical" evidence="1">
    <location>
        <begin position="196"/>
        <end position="213"/>
    </location>
</feature>
<proteinExistence type="predicted"/>
<evidence type="ECO:0000256" key="1">
    <source>
        <dbReference type="SAM" id="Phobius"/>
    </source>
</evidence>
<feature type="transmembrane region" description="Helical" evidence="1">
    <location>
        <begin position="110"/>
        <end position="143"/>
    </location>
</feature>
<feature type="transmembrane region" description="Helical" evidence="1">
    <location>
        <begin position="69"/>
        <end position="90"/>
    </location>
</feature>
<sequence length="301" mass="31214">MTFIPLWVLATVSASAAQTARNVMQRHLTASLGTLGATLVRFLYGLPFAIAFLIIVVNVTGEAVPSPSLFYVGQVALASACQIAGTALMLASMRITTFSITVAYMKTEPIQVAVFGFLILGDRLSTLGVVGIVVATVGVIVMSQVRGASLARSGALRPALFGLASAAAFACASVGFRGAILSLGDASNFVRATTTLVWAQAIQSAMLIGWLAVTNRGVIVATIAAWRQSLFAGAMGALATQFWFLGFSLTSTANVRTLGLVEVLFAHVVSRRLAEATTPRQIFGMILVVAGVAVLIAASSG</sequence>
<dbReference type="InterPro" id="IPR000620">
    <property type="entry name" value="EamA_dom"/>
</dbReference>
<keyword evidence="5" id="KW-1185">Reference proteome</keyword>
<evidence type="ECO:0000313" key="5">
    <source>
        <dbReference type="Proteomes" id="UP000609531"/>
    </source>
</evidence>
<dbReference type="GO" id="GO:0016020">
    <property type="term" value="C:membrane"/>
    <property type="evidence" value="ECO:0007669"/>
    <property type="project" value="InterPro"/>
</dbReference>
<dbReference type="Proteomes" id="UP000609531">
    <property type="component" value="Unassembled WGS sequence"/>
</dbReference>
<evidence type="ECO:0000313" key="4">
    <source>
        <dbReference type="EMBL" id="MBJ3777888.1"/>
    </source>
</evidence>
<feature type="domain" description="EamA" evidence="3">
    <location>
        <begin position="7"/>
        <end position="143"/>
    </location>
</feature>
<organism evidence="4 5">
    <name type="scientific">Acuticoccus mangrovi</name>
    <dbReference type="NCBI Taxonomy" id="2796142"/>
    <lineage>
        <taxon>Bacteria</taxon>
        <taxon>Pseudomonadati</taxon>
        <taxon>Pseudomonadota</taxon>
        <taxon>Alphaproteobacteria</taxon>
        <taxon>Hyphomicrobiales</taxon>
        <taxon>Amorphaceae</taxon>
        <taxon>Acuticoccus</taxon>
    </lineage>
</organism>
<feature type="transmembrane region" description="Helical" evidence="1">
    <location>
        <begin position="155"/>
        <end position="176"/>
    </location>
</feature>
<accession>A0A934IJZ6</accession>
<keyword evidence="1" id="KW-1133">Transmembrane helix</keyword>
<dbReference type="SUPFAM" id="SSF103481">
    <property type="entry name" value="Multidrug resistance efflux transporter EmrE"/>
    <property type="match status" value="1"/>
</dbReference>
<feature type="chain" id="PRO_5037458819" evidence="2">
    <location>
        <begin position="17"/>
        <end position="301"/>
    </location>
</feature>
<dbReference type="RefSeq" id="WP_198883791.1">
    <property type="nucleotide sequence ID" value="NZ_JAEKJA010000021.1"/>
</dbReference>
<feature type="signal peptide" evidence="2">
    <location>
        <begin position="1"/>
        <end position="16"/>
    </location>
</feature>
<gene>
    <name evidence="4" type="ORF">JCR33_19445</name>
</gene>
<dbReference type="PANTHER" id="PTHR22911:SF137">
    <property type="entry name" value="SOLUTE CARRIER FAMILY 35 MEMBER G2-RELATED"/>
    <property type="match status" value="1"/>
</dbReference>